<feature type="compositionally biased region" description="Basic and acidic residues" evidence="1">
    <location>
        <begin position="496"/>
        <end position="506"/>
    </location>
</feature>
<feature type="region of interest" description="Disordered" evidence="1">
    <location>
        <begin position="578"/>
        <end position="676"/>
    </location>
</feature>
<dbReference type="VEuPathDB" id="FungiDB:Z518_09985"/>
<dbReference type="GeneID" id="25298056"/>
<sequence length="676" mass="75313">MEEIPGVPRQIPPLASYPNSNVKTNLTPAEWDEYLDSWLFSIEFRLRLQDEDFSKVQLSQHASGIEFLYSLFQFGRDRGRTQSKSQKERLLLKRAYMLLRRLLLGTQVPFGYDATKLLDLLGMASQLYASVGDWKVTLQALWKRNQAQMTSAVESWKKDVSRTVSTQLDSLSLLEKCRRLNALIKVSAETGLVLMTGSDHLETLMEAYDRLQTVPKTGPLPRVLTEHIFYCLRSLMSDGSAQTSMLLDHLYHMKAEADRTTRSKPNQPTLYSGLVCQTSFLRHLAADNSVSSGKRGRDLLEALTAYRQNTLPLLPAMAPRKRRVAKGKGKADGIEEMHIHKASHVSQVHELFPDLPNNYILELLDHFHDNTEAVVAALLEPESLPADLQDPTAFEGPSTDIDGPSHGLAPHSTPALLPPRRNVFDGDDLDNLRISSDRLHRGRKEITVDQAGTEDEHARRKAAIMSALAAFDSDDDERDDTYDVTDVGGTVDSTLDSDRPERDIDRNPHEQSLFRAWKDNQEMFARDRKTRASKIRQDLKRDTGMSDEQLEGWAIMLKKDSKLQDQLEKKYSASKHFAGTQTALASTKWQGGTPEDSEGESSGGGGRRTGQTQMRGNRTWAGGHGGGGRTSGPSGDVATQVARRRKEQGRGRGGANHGRREGRARKMGRGMAGGTG</sequence>
<evidence type="ECO:0000313" key="3">
    <source>
        <dbReference type="EMBL" id="KIX00920.1"/>
    </source>
</evidence>
<feature type="domain" description="CUE" evidence="2">
    <location>
        <begin position="340"/>
        <end position="384"/>
    </location>
</feature>
<dbReference type="HOGENOM" id="CLU_026590_0_0_1"/>
<dbReference type="Proteomes" id="UP000053617">
    <property type="component" value="Unassembled WGS sequence"/>
</dbReference>
<dbReference type="Gene3D" id="1.10.8.10">
    <property type="entry name" value="DNA helicase RuvA subunit, C-terminal domain"/>
    <property type="match status" value="1"/>
</dbReference>
<dbReference type="Pfam" id="PF02845">
    <property type="entry name" value="CUE"/>
    <property type="match status" value="1"/>
</dbReference>
<proteinExistence type="predicted"/>
<accession>A0A0D2IW58</accession>
<dbReference type="InterPro" id="IPR041800">
    <property type="entry name" value="ASCC2_CUE"/>
</dbReference>
<dbReference type="InterPro" id="IPR003892">
    <property type="entry name" value="CUE"/>
</dbReference>
<feature type="compositionally biased region" description="Low complexity" evidence="1">
    <location>
        <begin position="609"/>
        <end position="621"/>
    </location>
</feature>
<dbReference type="PANTHER" id="PTHR21494">
    <property type="entry name" value="ACTIVATING SIGNAL COINTEGRATOR 1 COMPLEX SUBUNIT 2 ASC-1 COMPLEX SUBUNIT P100"/>
    <property type="match status" value="1"/>
</dbReference>
<dbReference type="SUPFAM" id="SSF46934">
    <property type="entry name" value="UBA-like"/>
    <property type="match status" value="1"/>
</dbReference>
<name>A0A0D2IW58_9EURO</name>
<dbReference type="OrthoDB" id="5577209at2759"/>
<organism evidence="3 4">
    <name type="scientific">Rhinocladiella mackenziei CBS 650.93</name>
    <dbReference type="NCBI Taxonomy" id="1442369"/>
    <lineage>
        <taxon>Eukaryota</taxon>
        <taxon>Fungi</taxon>
        <taxon>Dikarya</taxon>
        <taxon>Ascomycota</taxon>
        <taxon>Pezizomycotina</taxon>
        <taxon>Eurotiomycetes</taxon>
        <taxon>Chaetothyriomycetidae</taxon>
        <taxon>Chaetothyriales</taxon>
        <taxon>Herpotrichiellaceae</taxon>
        <taxon>Rhinocladiella</taxon>
    </lineage>
</organism>
<evidence type="ECO:0000259" key="2">
    <source>
        <dbReference type="PROSITE" id="PS51140"/>
    </source>
</evidence>
<feature type="region of interest" description="Disordered" evidence="1">
    <location>
        <begin position="474"/>
        <end position="506"/>
    </location>
</feature>
<gene>
    <name evidence="3" type="ORF">Z518_09985</name>
</gene>
<dbReference type="RefSeq" id="XP_013268056.1">
    <property type="nucleotide sequence ID" value="XM_013412602.1"/>
</dbReference>
<dbReference type="PROSITE" id="PS51140">
    <property type="entry name" value="CUE"/>
    <property type="match status" value="1"/>
</dbReference>
<dbReference type="CDD" id="cd14364">
    <property type="entry name" value="CUE_ASCC2"/>
    <property type="match status" value="1"/>
</dbReference>
<dbReference type="EMBL" id="KN847482">
    <property type="protein sequence ID" value="KIX00920.1"/>
    <property type="molecule type" value="Genomic_DNA"/>
</dbReference>
<dbReference type="InterPro" id="IPR009060">
    <property type="entry name" value="UBA-like_sf"/>
</dbReference>
<feature type="compositionally biased region" description="Polar residues" evidence="1">
    <location>
        <begin position="579"/>
        <end position="590"/>
    </location>
</feature>
<dbReference type="GO" id="GO:0043130">
    <property type="term" value="F:ubiquitin binding"/>
    <property type="evidence" value="ECO:0007669"/>
    <property type="project" value="InterPro"/>
</dbReference>
<feature type="compositionally biased region" description="Acidic residues" evidence="1">
    <location>
        <begin position="474"/>
        <end position="483"/>
    </location>
</feature>
<dbReference type="InterPro" id="IPR052586">
    <property type="entry name" value="ASCC2"/>
</dbReference>
<dbReference type="PANTHER" id="PTHR21494:SF0">
    <property type="entry name" value="ACTIVATING SIGNAL COINTEGRATOR 1 COMPLEX SUBUNIT 2"/>
    <property type="match status" value="1"/>
</dbReference>
<reference evidence="3 4" key="1">
    <citation type="submission" date="2015-01" db="EMBL/GenBank/DDBJ databases">
        <title>The Genome Sequence of Rhinocladiella mackenzie CBS 650.93.</title>
        <authorList>
            <consortium name="The Broad Institute Genomics Platform"/>
            <person name="Cuomo C."/>
            <person name="de Hoog S."/>
            <person name="Gorbushina A."/>
            <person name="Stielow B."/>
            <person name="Teixiera M."/>
            <person name="Abouelleil A."/>
            <person name="Chapman S.B."/>
            <person name="Priest M."/>
            <person name="Young S.K."/>
            <person name="Wortman J."/>
            <person name="Nusbaum C."/>
            <person name="Birren B."/>
        </authorList>
    </citation>
    <scope>NUCLEOTIDE SEQUENCE [LARGE SCALE GENOMIC DNA]</scope>
    <source>
        <strain evidence="3 4">CBS 650.93</strain>
    </source>
</reference>
<dbReference type="AlphaFoldDB" id="A0A0D2IW58"/>
<evidence type="ECO:0000256" key="1">
    <source>
        <dbReference type="SAM" id="MobiDB-lite"/>
    </source>
</evidence>
<evidence type="ECO:0000313" key="4">
    <source>
        <dbReference type="Proteomes" id="UP000053617"/>
    </source>
</evidence>
<keyword evidence="4" id="KW-1185">Reference proteome</keyword>
<protein>
    <submittedName>
        <fullName evidence="3">Rhinocladiella mackenziei CBS 650.93 unplaced genomic scaffold supercont1.8, whole genome shotgun sequence</fullName>
    </submittedName>
</protein>